<keyword evidence="2" id="KW-0436">Ligase</keyword>
<evidence type="ECO:0000259" key="6">
    <source>
        <dbReference type="Pfam" id="PF00501"/>
    </source>
</evidence>
<comment type="similarity">
    <text evidence="1">Belongs to the ATP-dependent AMP-binding enzyme family.</text>
</comment>
<comment type="caution">
    <text evidence="7">The sequence shown here is derived from an EMBL/GenBank/DDBJ whole genome shotgun (WGS) entry which is preliminary data.</text>
</comment>
<keyword evidence="4" id="KW-0443">Lipid metabolism</keyword>
<dbReference type="Pfam" id="PF23562">
    <property type="entry name" value="AMP-binding_C_3"/>
    <property type="match status" value="1"/>
</dbReference>
<name>A0ABW1QXS3_9ACTN</name>
<dbReference type="InterPro" id="IPR000873">
    <property type="entry name" value="AMP-dep_synth/lig_dom"/>
</dbReference>
<evidence type="ECO:0000256" key="5">
    <source>
        <dbReference type="ARBA" id="ARBA00032875"/>
    </source>
</evidence>
<dbReference type="InterPro" id="IPR042099">
    <property type="entry name" value="ANL_N_sf"/>
</dbReference>
<dbReference type="PANTHER" id="PTHR43272:SF32">
    <property type="entry name" value="AMP-DEPENDENT SYNTHETASE_LIGASE DOMAIN-CONTAINING PROTEIN"/>
    <property type="match status" value="1"/>
</dbReference>
<dbReference type="CDD" id="cd05907">
    <property type="entry name" value="VL_LC_FACS_like"/>
    <property type="match status" value="1"/>
</dbReference>
<dbReference type="PANTHER" id="PTHR43272">
    <property type="entry name" value="LONG-CHAIN-FATTY-ACID--COA LIGASE"/>
    <property type="match status" value="1"/>
</dbReference>
<dbReference type="PROSITE" id="PS00455">
    <property type="entry name" value="AMP_BINDING"/>
    <property type="match status" value="1"/>
</dbReference>
<evidence type="ECO:0000313" key="7">
    <source>
        <dbReference type="EMBL" id="MFC6154354.1"/>
    </source>
</evidence>
<protein>
    <recommendedName>
        <fullName evidence="5">Acyl-CoA synthetase</fullName>
    </recommendedName>
</protein>
<dbReference type="InterPro" id="IPR020845">
    <property type="entry name" value="AMP-binding_CS"/>
</dbReference>
<evidence type="ECO:0000256" key="1">
    <source>
        <dbReference type="ARBA" id="ARBA00006432"/>
    </source>
</evidence>
<evidence type="ECO:0000313" key="8">
    <source>
        <dbReference type="Proteomes" id="UP001596098"/>
    </source>
</evidence>
<evidence type="ECO:0000256" key="4">
    <source>
        <dbReference type="ARBA" id="ARBA00023098"/>
    </source>
</evidence>
<feature type="domain" description="AMP-dependent synthetase/ligase" evidence="6">
    <location>
        <begin position="25"/>
        <end position="451"/>
    </location>
</feature>
<dbReference type="SUPFAM" id="SSF56801">
    <property type="entry name" value="Acetyl-CoA synthetase-like"/>
    <property type="match status" value="1"/>
</dbReference>
<dbReference type="EMBL" id="JBHSQI010000005">
    <property type="protein sequence ID" value="MFC6154354.1"/>
    <property type="molecule type" value="Genomic_DNA"/>
</dbReference>
<gene>
    <name evidence="7" type="ORF">ACFPWU_11860</name>
</gene>
<evidence type="ECO:0000256" key="3">
    <source>
        <dbReference type="ARBA" id="ARBA00022832"/>
    </source>
</evidence>
<dbReference type="Proteomes" id="UP001596098">
    <property type="component" value="Unassembled WGS sequence"/>
</dbReference>
<keyword evidence="8" id="KW-1185">Reference proteome</keyword>
<sequence>MTDVLTERARILAKLEGRSLVDALADTARRWPEQPAYSDRHHVPTEPVEGRPAGWRTLAWAETRERALDVAAGLVALGVAPGDPVAIMATNRIEHVLADIGAVHAGAVPMSIYNTLSPEQVSYVAEHSGTTLAVLENADHLARWAHVLADRPDTIVVVIEEDDLPDGDTFLTWGELAAAGAAHRRDDASYLDDALTTVTADSTATILYTSGTTGNPKGVALTHTNVLYEAYSTMEAAGLVGAQQVQVSYLPLAHIAERVLGVYGPTLLGNHQYCIGDPAQLLATLGEVHPTAFFGVPRVWEKIQTGIRAKLAADPDPENVAMVQGAMAAGLAWVQAQETGGVMTPEIQSAYEQADAAILGFLKALLGLDRAVWCASASAPMPLETAKFMAGLGLKVYDVYGMTETCGAVTVNGPGAFRLGSVGRPTPGMEVKLGDHGEVLVRGPVNTPGYHRNPEATATLYDADGWVHTGDIGTLDADGFFSIIDRKKELIITSHGKNVAPSNVENLLKESPLVGHALVYGDSRPFLVAVLTLDGEVAPVVAERMGLAFTDLADLATRPEIITMVRAAVDAANARLSRPEQVKAFELLGTEWTAESEELTPSLKLKRRVVHSKYAEAIDRLYVQAEASGNL</sequence>
<evidence type="ECO:0000256" key="2">
    <source>
        <dbReference type="ARBA" id="ARBA00022598"/>
    </source>
</evidence>
<dbReference type="RefSeq" id="WP_128221472.1">
    <property type="nucleotide sequence ID" value="NZ_CP034929.1"/>
</dbReference>
<organism evidence="7 8">
    <name type="scientific">Nocardioides yefusunii</name>
    <dbReference type="NCBI Taxonomy" id="2500546"/>
    <lineage>
        <taxon>Bacteria</taxon>
        <taxon>Bacillati</taxon>
        <taxon>Actinomycetota</taxon>
        <taxon>Actinomycetes</taxon>
        <taxon>Propionibacteriales</taxon>
        <taxon>Nocardioidaceae</taxon>
        <taxon>Nocardioides</taxon>
    </lineage>
</organism>
<accession>A0ABW1QXS3</accession>
<dbReference type="Gene3D" id="3.40.50.12780">
    <property type="entry name" value="N-terminal domain of ligase-like"/>
    <property type="match status" value="1"/>
</dbReference>
<proteinExistence type="inferred from homology"/>
<keyword evidence="3" id="KW-0276">Fatty acid metabolism</keyword>
<reference evidence="8" key="1">
    <citation type="journal article" date="2019" name="Int. J. Syst. Evol. Microbiol.">
        <title>The Global Catalogue of Microorganisms (GCM) 10K type strain sequencing project: providing services to taxonomists for standard genome sequencing and annotation.</title>
        <authorList>
            <consortium name="The Broad Institute Genomics Platform"/>
            <consortium name="The Broad Institute Genome Sequencing Center for Infectious Disease"/>
            <person name="Wu L."/>
            <person name="Ma J."/>
        </authorList>
    </citation>
    <scope>NUCLEOTIDE SEQUENCE [LARGE SCALE GENOMIC DNA]</scope>
    <source>
        <strain evidence="8">DFY28</strain>
    </source>
</reference>
<dbReference type="Pfam" id="PF00501">
    <property type="entry name" value="AMP-binding"/>
    <property type="match status" value="1"/>
</dbReference>